<comment type="caution">
    <text evidence="3">The sequence shown here is derived from an EMBL/GenBank/DDBJ whole genome shotgun (WGS) entry which is preliminary data.</text>
</comment>
<dbReference type="GO" id="GO:0006355">
    <property type="term" value="P:regulation of DNA-templated transcription"/>
    <property type="evidence" value="ECO:0007669"/>
    <property type="project" value="InterPro"/>
</dbReference>
<reference evidence="3 4" key="1">
    <citation type="submission" date="2019-03" db="EMBL/GenBank/DDBJ databases">
        <title>Whole genome sequence of Arthrobacter sp JH1-1.</title>
        <authorList>
            <person name="Trinh H.N."/>
        </authorList>
    </citation>
    <scope>NUCLEOTIDE SEQUENCE [LARGE SCALE GENOMIC DNA]</scope>
    <source>
        <strain evidence="3 4">JH1-1</strain>
    </source>
</reference>
<dbReference type="EMBL" id="SMRU01000001">
    <property type="protein sequence ID" value="TDG01764.1"/>
    <property type="molecule type" value="Genomic_DNA"/>
</dbReference>
<feature type="domain" description="HTH iclR-type" evidence="2">
    <location>
        <begin position="16"/>
        <end position="61"/>
    </location>
</feature>
<gene>
    <name evidence="3" type="ORF">E1809_01380</name>
</gene>
<sequence length="401" mass="42274">MPETITATPQMLRRVNAATVLETIRSSNAVTVTELMDATGLTRATTIAVCEDLMARGWIRELENQRDFGTYQKGRPARRFELDESVGCVLGIDVGVLKTTVVVADLRGKTTGRASKPFRARAIQAPERIRVISETALLALEAAGVAPDKVLAVSVGLAAPVDRAGNILDSQPFWRLFDVGLKTALHDLHGWAVLLENDANLAALGECWKGAGNGVQDLAVLLAGERFGAGLVEAGRLLHGSRGAAGEMAYLDMVEGVGSPEGLAALARLWAEEALAEGAKTALRTAVPVRSEVTAQHVFKAAADGDAVALDILDRLSDRLARVVSTLAIMLNPELVVIGGAVAESASVLLEPAARKLAAYTATPPRLAASPLGDAIVGIGAVRHALDYVEKHSLDLQLRRG</sequence>
<name>A0A4R5L033_9MICC</name>
<evidence type="ECO:0000313" key="3">
    <source>
        <dbReference type="EMBL" id="TDG01764.1"/>
    </source>
</evidence>
<evidence type="ECO:0000313" key="4">
    <source>
        <dbReference type="Proteomes" id="UP000295511"/>
    </source>
</evidence>
<dbReference type="GO" id="GO:0003677">
    <property type="term" value="F:DNA binding"/>
    <property type="evidence" value="ECO:0007669"/>
    <property type="project" value="InterPro"/>
</dbReference>
<dbReference type="SUPFAM" id="SSF53067">
    <property type="entry name" value="Actin-like ATPase domain"/>
    <property type="match status" value="1"/>
</dbReference>
<dbReference type="InterPro" id="IPR036390">
    <property type="entry name" value="WH_DNA-bd_sf"/>
</dbReference>
<protein>
    <submittedName>
        <fullName evidence="3">ROK family transcriptional regulator</fullName>
    </submittedName>
</protein>
<dbReference type="Pfam" id="PF00480">
    <property type="entry name" value="ROK"/>
    <property type="match status" value="1"/>
</dbReference>
<dbReference type="InterPro" id="IPR000600">
    <property type="entry name" value="ROK"/>
</dbReference>
<dbReference type="PANTHER" id="PTHR18964">
    <property type="entry name" value="ROK (REPRESSOR, ORF, KINASE) FAMILY"/>
    <property type="match status" value="1"/>
</dbReference>
<dbReference type="InterPro" id="IPR036388">
    <property type="entry name" value="WH-like_DNA-bd_sf"/>
</dbReference>
<dbReference type="Proteomes" id="UP000295511">
    <property type="component" value="Unassembled WGS sequence"/>
</dbReference>
<evidence type="ECO:0000256" key="1">
    <source>
        <dbReference type="ARBA" id="ARBA00006479"/>
    </source>
</evidence>
<dbReference type="OrthoDB" id="37575at2"/>
<organism evidence="3 4">
    <name type="scientific">Arthrobacter terricola</name>
    <dbReference type="NCBI Taxonomy" id="2547396"/>
    <lineage>
        <taxon>Bacteria</taxon>
        <taxon>Bacillati</taxon>
        <taxon>Actinomycetota</taxon>
        <taxon>Actinomycetes</taxon>
        <taxon>Micrococcales</taxon>
        <taxon>Micrococcaceae</taxon>
        <taxon>Arthrobacter</taxon>
    </lineage>
</organism>
<dbReference type="Gene3D" id="1.10.10.10">
    <property type="entry name" value="Winged helix-like DNA-binding domain superfamily/Winged helix DNA-binding domain"/>
    <property type="match status" value="1"/>
</dbReference>
<dbReference type="InterPro" id="IPR043129">
    <property type="entry name" value="ATPase_NBD"/>
</dbReference>
<accession>A0A4R5L033</accession>
<dbReference type="Pfam" id="PF09339">
    <property type="entry name" value="HTH_IclR"/>
    <property type="match status" value="1"/>
</dbReference>
<comment type="similarity">
    <text evidence="1">Belongs to the ROK (NagC/XylR) family.</text>
</comment>
<dbReference type="SUPFAM" id="SSF46785">
    <property type="entry name" value="Winged helix' DNA-binding domain"/>
    <property type="match status" value="1"/>
</dbReference>
<evidence type="ECO:0000259" key="2">
    <source>
        <dbReference type="Pfam" id="PF09339"/>
    </source>
</evidence>
<dbReference type="RefSeq" id="WP_133202428.1">
    <property type="nucleotide sequence ID" value="NZ_SMRU01000001.1"/>
</dbReference>
<dbReference type="PANTHER" id="PTHR18964:SF149">
    <property type="entry name" value="BIFUNCTIONAL UDP-N-ACETYLGLUCOSAMINE 2-EPIMERASE_N-ACETYLMANNOSAMINE KINASE"/>
    <property type="match status" value="1"/>
</dbReference>
<proteinExistence type="inferred from homology"/>
<dbReference type="InterPro" id="IPR005471">
    <property type="entry name" value="Tscrpt_reg_IclR_N"/>
</dbReference>
<dbReference type="AlphaFoldDB" id="A0A4R5L033"/>
<keyword evidence="4" id="KW-1185">Reference proteome</keyword>
<dbReference type="Gene3D" id="3.30.420.40">
    <property type="match status" value="2"/>
</dbReference>